<proteinExistence type="predicted"/>
<name>A0A9D0Z4L3_9FIRM</name>
<organism evidence="2 3">
    <name type="scientific">Candidatus Avoscillospira stercorigallinarum</name>
    <dbReference type="NCBI Taxonomy" id="2840708"/>
    <lineage>
        <taxon>Bacteria</taxon>
        <taxon>Bacillati</taxon>
        <taxon>Bacillota</taxon>
        <taxon>Clostridia</taxon>
        <taxon>Eubacteriales</taxon>
        <taxon>Oscillospiraceae</taxon>
        <taxon>Oscillospiraceae incertae sedis</taxon>
        <taxon>Candidatus Avoscillospira</taxon>
    </lineage>
</organism>
<dbReference type="PANTHER" id="PTHR30383:SF5">
    <property type="entry name" value="SGNH HYDROLASE-TYPE ESTERASE DOMAIN-CONTAINING PROTEIN"/>
    <property type="match status" value="1"/>
</dbReference>
<dbReference type="PANTHER" id="PTHR30383">
    <property type="entry name" value="THIOESTERASE 1/PROTEASE 1/LYSOPHOSPHOLIPASE L1"/>
    <property type="match status" value="1"/>
</dbReference>
<gene>
    <name evidence="2" type="ORF">IAA67_00940</name>
</gene>
<dbReference type="EMBL" id="DVFN01000015">
    <property type="protein sequence ID" value="HIQ68889.1"/>
    <property type="molecule type" value="Genomic_DNA"/>
</dbReference>
<evidence type="ECO:0000313" key="3">
    <source>
        <dbReference type="Proteomes" id="UP000886874"/>
    </source>
</evidence>
<dbReference type="Pfam" id="PF13472">
    <property type="entry name" value="Lipase_GDSL_2"/>
    <property type="match status" value="1"/>
</dbReference>
<reference evidence="2" key="1">
    <citation type="submission" date="2020-10" db="EMBL/GenBank/DDBJ databases">
        <authorList>
            <person name="Gilroy R."/>
        </authorList>
    </citation>
    <scope>NUCLEOTIDE SEQUENCE</scope>
    <source>
        <strain evidence="2">ChiSjej2B20-13462</strain>
    </source>
</reference>
<evidence type="ECO:0000313" key="2">
    <source>
        <dbReference type="EMBL" id="HIQ68889.1"/>
    </source>
</evidence>
<dbReference type="InterPro" id="IPR013830">
    <property type="entry name" value="SGNH_hydro"/>
</dbReference>
<dbReference type="InterPro" id="IPR051532">
    <property type="entry name" value="Ester_Hydrolysis_Enzymes"/>
</dbReference>
<dbReference type="SUPFAM" id="SSF52266">
    <property type="entry name" value="SGNH hydrolase"/>
    <property type="match status" value="1"/>
</dbReference>
<keyword evidence="2" id="KW-0378">Hydrolase</keyword>
<dbReference type="InterPro" id="IPR036514">
    <property type="entry name" value="SGNH_hydro_sf"/>
</dbReference>
<dbReference type="AlphaFoldDB" id="A0A9D0Z4L3"/>
<feature type="domain" description="SGNH hydrolase-type esterase" evidence="1">
    <location>
        <begin position="6"/>
        <end position="212"/>
    </location>
</feature>
<comment type="caution">
    <text evidence="2">The sequence shown here is derived from an EMBL/GenBank/DDBJ whole genome shotgun (WGS) entry which is preliminary data.</text>
</comment>
<sequence>MKVQIYGDSLMKGVLVDENFKYKPVAGKLLQELTAITGVETVNRAHFGYTVDKGQAVLRKDLQKGLDCDIAVIEFGGNDCDFNWSEVARAPESVHHPHTPIGQFLDAVTQMAKSLKDAGVKPVLMSLPPLDAQRYLNFIGRLGNNTANILHWLGDVNRIYRYQEMYSNQISRLAAKLNLPLIDVRSRFLDRRDCGQLIARDGIHLTEAGYRLLLDEARLTLAGMSAY</sequence>
<reference evidence="2" key="2">
    <citation type="journal article" date="2021" name="PeerJ">
        <title>Extensive microbial diversity within the chicken gut microbiome revealed by metagenomics and culture.</title>
        <authorList>
            <person name="Gilroy R."/>
            <person name="Ravi A."/>
            <person name="Getino M."/>
            <person name="Pursley I."/>
            <person name="Horton D.L."/>
            <person name="Alikhan N.F."/>
            <person name="Baker D."/>
            <person name="Gharbi K."/>
            <person name="Hall N."/>
            <person name="Watson M."/>
            <person name="Adriaenssens E.M."/>
            <person name="Foster-Nyarko E."/>
            <person name="Jarju S."/>
            <person name="Secka A."/>
            <person name="Antonio M."/>
            <person name="Oren A."/>
            <person name="Chaudhuri R.R."/>
            <person name="La Ragione R."/>
            <person name="Hildebrand F."/>
            <person name="Pallen M.J."/>
        </authorList>
    </citation>
    <scope>NUCLEOTIDE SEQUENCE</scope>
    <source>
        <strain evidence="2">ChiSjej2B20-13462</strain>
    </source>
</reference>
<dbReference type="Proteomes" id="UP000886874">
    <property type="component" value="Unassembled WGS sequence"/>
</dbReference>
<evidence type="ECO:0000259" key="1">
    <source>
        <dbReference type="Pfam" id="PF13472"/>
    </source>
</evidence>
<protein>
    <submittedName>
        <fullName evidence="2">SGNH/GDSL hydrolase family protein</fullName>
    </submittedName>
</protein>
<accession>A0A9D0Z4L3</accession>
<dbReference type="Gene3D" id="3.40.50.1110">
    <property type="entry name" value="SGNH hydrolase"/>
    <property type="match status" value="1"/>
</dbReference>
<dbReference type="GO" id="GO:0004622">
    <property type="term" value="F:phosphatidylcholine lysophospholipase activity"/>
    <property type="evidence" value="ECO:0007669"/>
    <property type="project" value="TreeGrafter"/>
</dbReference>